<dbReference type="Proteomes" id="UP000076927">
    <property type="component" value="Chromosome"/>
</dbReference>
<dbReference type="SMART" id="SM00060">
    <property type="entry name" value="FN3"/>
    <property type="match status" value="6"/>
</dbReference>
<proteinExistence type="predicted"/>
<dbReference type="STRING" id="1178515.SY83_02735"/>
<evidence type="ECO:0000313" key="3">
    <source>
        <dbReference type="EMBL" id="ANE45418.1"/>
    </source>
</evidence>
<gene>
    <name evidence="3" type="ORF">SY83_02735</name>
</gene>
<protein>
    <recommendedName>
        <fullName evidence="2">Fibronectin type-III domain-containing protein</fullName>
    </recommendedName>
</protein>
<dbReference type="InterPro" id="IPR013783">
    <property type="entry name" value="Ig-like_fold"/>
</dbReference>
<dbReference type="Pfam" id="PF21910">
    <property type="entry name" value="GH85_C"/>
    <property type="match status" value="1"/>
</dbReference>
<feature type="signal peptide" evidence="1">
    <location>
        <begin position="1"/>
        <end position="25"/>
    </location>
</feature>
<dbReference type="OrthoDB" id="2493267at2"/>
<sequence>MKKTLSLVLSIILAVQLLAVMPASGATTSQPPNSVQAKLTGDKLNISWNAVAGAQSYKVYRYSNVTKKYEFIGSPVNGELSYVDLVGVGGITKDTRFTYHVTATDSAGVESKGSVSVSAVYPKNTAAVPGSVRAVNASDKILLTWTSAKDATGYKVYRALSKTGNAQLISGPVPLTATAYTDVSFASLNVKTSTPVYYFVTAVDRFNLESNKSAAVMILKLPPAVPAKLSASYADGSVKLEWQASPGAAKYKVHWSTSASSPLKTLLSDAVTSTAFTVPVNRQHVIKDTRYYYAVTAVDAWENNSLPAVKSVVIPSNVPAIPSKVTALNENNVIHLSWAQATNATQYNVYRSSSVKGPFTKVNSAPVAVNQFADSSLQDLYVTSDKVYYYTISSVNPYQTESAKSTPVSVVLKPPSGPSGIVAVMVDHQVELNWSSKEGSSGYHIYRSDSKETGFTLLDRVLEPPYTDASVAVSLPKDKKQYYIIAALDGQGRESLKSSPAEVVLPKNTADSPLSLNAALSKKIVSLSWSSSDGAAGYKVYRKVSGTEDYVLLTPEPVIAGTSFTDNTLKEQFYTENTLYDYAVTAISAYGTESLMSTPQSVTLKKSLGASVLEGELSQAVAKLNWSAVDGAVGYKVYRQTQDAPFQLIAELPSSVRWLEQIIGATYTEDTTFTYRISAVEEEALESDYSNKVTFTMHSNVARVPADLKAEVAGKEVRLTWSASEQAQAYNIYRTLPGSDQSVLANVYGPVTSLTFTDSFLKDMPITAPIKLHYQVTANNAYGTESASSAPVEAVLNVPVTLPPSNAGQDPFNHLVNPGFELLTDASVADGWTKFTAAGATADIQRTIAPVDSGKYAMKIAATAIPLNGTVMISQLIPVPAGKPYDLSASLRIEELTNAKVQVFVNFYNAQNAVVASASAESQSATGAYAKVSKSAFIPKDAATARVYTILRATGDQGSGKLYVDNMAFAISRNAVLNPDFETEGSNNVAEGWAKFAPAGALTEFALTGEQVASGAKAQKIVTSMLPNQGTAMVSQLFYVQPNQPYYVSSQLLAEQLTNAKAQLFVNFYDVNNQVVGSANVDILSPTQRYRKVEKIGTIPATATSARVYAMIRAIAEQGSGSLFVDQFKFITEGIPLMNGSFENMSATTGFAEGWTKFIPAGVTGNVYATESPITSGTSAIRLSGENMASGNTIMAWQLLPVQGGKPYQLSGNFNLEHIQGSQAQLFINFYNSNNQIVGNTSVDVVSATNGFVALEKSGTIPLTAVQARVYAILRSGSEHGSGSVVVDDLHFATTKWMLKNKDFEQYTANNGTADSWIPYASQGVTGPQWNKAEGQVVSGQFAQSLAATDLYPGATVMISQIVTAEAGRPYRLGGDLNVTSLHHAKAQLFVNFYNNVNQVVGSGYIDITSPNGGYVRYDKTGIIPAGTTTARVYVLLTGTGSDGSGALYADQILFE</sequence>
<dbReference type="EMBL" id="CP011388">
    <property type="protein sequence ID" value="ANE45418.1"/>
    <property type="molecule type" value="Genomic_DNA"/>
</dbReference>
<evidence type="ECO:0000313" key="4">
    <source>
        <dbReference type="Proteomes" id="UP000076927"/>
    </source>
</evidence>
<dbReference type="InterPro" id="IPR003961">
    <property type="entry name" value="FN3_dom"/>
</dbReference>
<feature type="domain" description="Fibronectin type-III" evidence="2">
    <location>
        <begin position="318"/>
        <end position="415"/>
    </location>
</feature>
<keyword evidence="1" id="KW-0732">Signal</keyword>
<dbReference type="Gene3D" id="2.60.40.10">
    <property type="entry name" value="Immunoglobulins"/>
    <property type="match status" value="8"/>
</dbReference>
<dbReference type="PATRIC" id="fig|1178515.4.peg.531"/>
<reference evidence="3 4" key="1">
    <citation type="submission" date="2015-01" db="EMBL/GenBank/DDBJ databases">
        <title>Paenibacillus swuensis/DY6/whole genome sequencing.</title>
        <authorList>
            <person name="Kim M.K."/>
            <person name="Srinivasan S."/>
            <person name="Lee J.-J."/>
        </authorList>
    </citation>
    <scope>NUCLEOTIDE SEQUENCE [LARGE SCALE GENOMIC DNA]</scope>
    <source>
        <strain evidence="3 4">DY6</strain>
    </source>
</reference>
<keyword evidence="4" id="KW-1185">Reference proteome</keyword>
<dbReference type="Gene3D" id="2.60.120.260">
    <property type="entry name" value="Galactose-binding domain-like"/>
    <property type="match status" value="4"/>
</dbReference>
<evidence type="ECO:0000256" key="1">
    <source>
        <dbReference type="SAM" id="SignalP"/>
    </source>
</evidence>
<dbReference type="CDD" id="cd00063">
    <property type="entry name" value="FN3"/>
    <property type="match status" value="1"/>
</dbReference>
<organism evidence="3 4">
    <name type="scientific">Paenibacillus swuensis</name>
    <dbReference type="NCBI Taxonomy" id="1178515"/>
    <lineage>
        <taxon>Bacteria</taxon>
        <taxon>Bacillati</taxon>
        <taxon>Bacillota</taxon>
        <taxon>Bacilli</taxon>
        <taxon>Bacillales</taxon>
        <taxon>Paenibacillaceae</taxon>
        <taxon>Paenibacillus</taxon>
    </lineage>
</organism>
<accession>A0A172TEE4</accession>
<dbReference type="InterPro" id="IPR054110">
    <property type="entry name" value="EndoD-like_D2"/>
</dbReference>
<name>A0A172TEE4_9BACL</name>
<dbReference type="RefSeq" id="WP_068604038.1">
    <property type="nucleotide sequence ID" value="NZ_CP011388.1"/>
</dbReference>
<dbReference type="SUPFAM" id="SSF49265">
    <property type="entry name" value="Fibronectin type III"/>
    <property type="match status" value="4"/>
</dbReference>
<dbReference type="PROSITE" id="PS50853">
    <property type="entry name" value="FN3"/>
    <property type="match status" value="1"/>
</dbReference>
<dbReference type="KEGG" id="pswu:SY83_02735"/>
<dbReference type="InterPro" id="IPR036116">
    <property type="entry name" value="FN3_sf"/>
</dbReference>
<evidence type="ECO:0000259" key="2">
    <source>
        <dbReference type="PROSITE" id="PS50853"/>
    </source>
</evidence>
<feature type="chain" id="PRO_5008000680" description="Fibronectin type-III domain-containing protein" evidence="1">
    <location>
        <begin position="26"/>
        <end position="1456"/>
    </location>
</feature>